<proteinExistence type="predicted"/>
<organism evidence="1">
    <name type="scientific">marine sediment metagenome</name>
    <dbReference type="NCBI Taxonomy" id="412755"/>
    <lineage>
        <taxon>unclassified sequences</taxon>
        <taxon>metagenomes</taxon>
        <taxon>ecological metagenomes</taxon>
    </lineage>
</organism>
<sequence length="237" mass="27985">MNRETIDREHVGCLMHKSWLRTKRAQRFHGPNEACISPTDWVKAQCEEPVQGEVRRCVHFHPDLIPWEDLPEKQKDINRHAFDDVLPYFERLLADERERYAKLCEKCKHPMGVHDNDEATDTHGCWICAERARGRLEEREKVREMCVGEVVKTWCKFRDAKRKPMVRDLLSNLEQLIEQLDLTKDLAPSKETRLAEMFCNQCQGYVRVLVAPDHLEAHPEHTMQLRWYLLVDEGGEE</sequence>
<reference evidence="1" key="1">
    <citation type="journal article" date="2015" name="Nature">
        <title>Complex archaea that bridge the gap between prokaryotes and eukaryotes.</title>
        <authorList>
            <person name="Spang A."/>
            <person name="Saw J.H."/>
            <person name="Jorgensen S.L."/>
            <person name="Zaremba-Niedzwiedzka K."/>
            <person name="Martijn J."/>
            <person name="Lind A.E."/>
            <person name="van Eijk R."/>
            <person name="Schleper C."/>
            <person name="Guy L."/>
            <person name="Ettema T.J."/>
        </authorList>
    </citation>
    <scope>NUCLEOTIDE SEQUENCE</scope>
</reference>
<gene>
    <name evidence="1" type="ORF">LCGC14_1239270</name>
</gene>
<dbReference type="EMBL" id="LAZR01006680">
    <property type="protein sequence ID" value="KKM90361.1"/>
    <property type="molecule type" value="Genomic_DNA"/>
</dbReference>
<protein>
    <submittedName>
        <fullName evidence="1">Uncharacterized protein</fullName>
    </submittedName>
</protein>
<evidence type="ECO:0000313" key="1">
    <source>
        <dbReference type="EMBL" id="KKM90361.1"/>
    </source>
</evidence>
<dbReference type="Gene3D" id="6.20.350.10">
    <property type="match status" value="1"/>
</dbReference>
<comment type="caution">
    <text evidence="1">The sequence shown here is derived from an EMBL/GenBank/DDBJ whole genome shotgun (WGS) entry which is preliminary data.</text>
</comment>
<name>A0A0F9LTG9_9ZZZZ</name>
<dbReference type="AlphaFoldDB" id="A0A0F9LTG9"/>
<accession>A0A0F9LTG9</accession>